<evidence type="ECO:0000256" key="2">
    <source>
        <dbReference type="ARBA" id="ARBA00022827"/>
    </source>
</evidence>
<dbReference type="GO" id="GO:0050660">
    <property type="term" value="F:flavin adenine dinucleotide binding"/>
    <property type="evidence" value="ECO:0007669"/>
    <property type="project" value="InterPro"/>
</dbReference>
<proteinExistence type="predicted"/>
<sequence>IYFGPCVPYEYRLEGPHPWSGARNAIMTVDERVFKRCEIERKQQEDSKRFSQKEITTIHDLEEGKGYIGQMGSQRSEMACIATRASPLPCS</sequence>
<dbReference type="OrthoDB" id="66881at2759"/>
<accession>A0A2G9TGU7</accession>
<organism evidence="4 5">
    <name type="scientific">Teladorsagia circumcincta</name>
    <name type="common">Brown stomach worm</name>
    <name type="synonym">Ostertagia circumcincta</name>
    <dbReference type="NCBI Taxonomy" id="45464"/>
    <lineage>
        <taxon>Eukaryota</taxon>
        <taxon>Metazoa</taxon>
        <taxon>Ecdysozoa</taxon>
        <taxon>Nematoda</taxon>
        <taxon>Chromadorea</taxon>
        <taxon>Rhabditida</taxon>
        <taxon>Rhabditina</taxon>
        <taxon>Rhabditomorpha</taxon>
        <taxon>Strongyloidea</taxon>
        <taxon>Trichostrongylidae</taxon>
        <taxon>Teladorsagia</taxon>
    </lineage>
</organism>
<dbReference type="InterPro" id="IPR020946">
    <property type="entry name" value="Flavin_mOase-like"/>
</dbReference>
<dbReference type="GO" id="GO:0050661">
    <property type="term" value="F:NADP binding"/>
    <property type="evidence" value="ECO:0007669"/>
    <property type="project" value="InterPro"/>
</dbReference>
<evidence type="ECO:0000313" key="4">
    <source>
        <dbReference type="EMBL" id="PIO57186.1"/>
    </source>
</evidence>
<dbReference type="EMBL" id="KZ367040">
    <property type="protein sequence ID" value="PIO57186.1"/>
    <property type="molecule type" value="Genomic_DNA"/>
</dbReference>
<keyword evidence="5" id="KW-1185">Reference proteome</keyword>
<dbReference type="AlphaFoldDB" id="A0A2G9TGU7"/>
<gene>
    <name evidence="4" type="ORF">TELCIR_21410</name>
</gene>
<dbReference type="Pfam" id="PF00743">
    <property type="entry name" value="FMO-like"/>
    <property type="match status" value="1"/>
</dbReference>
<evidence type="ECO:0000256" key="1">
    <source>
        <dbReference type="ARBA" id="ARBA00022630"/>
    </source>
</evidence>
<evidence type="ECO:0008006" key="6">
    <source>
        <dbReference type="Google" id="ProtNLM"/>
    </source>
</evidence>
<dbReference type="GO" id="GO:0004499">
    <property type="term" value="F:N,N-dimethylaniline monooxygenase activity"/>
    <property type="evidence" value="ECO:0007669"/>
    <property type="project" value="InterPro"/>
</dbReference>
<feature type="non-terminal residue" evidence="4">
    <location>
        <position position="1"/>
    </location>
</feature>
<name>A0A2G9TGU7_TELCI</name>
<evidence type="ECO:0000256" key="3">
    <source>
        <dbReference type="ARBA" id="ARBA00023002"/>
    </source>
</evidence>
<keyword evidence="3" id="KW-0560">Oxidoreductase</keyword>
<reference evidence="4 5" key="1">
    <citation type="submission" date="2015-09" db="EMBL/GenBank/DDBJ databases">
        <title>Draft genome of the parasitic nematode Teladorsagia circumcincta isolate WARC Sus (inbred).</title>
        <authorList>
            <person name="Mitreva M."/>
        </authorList>
    </citation>
    <scope>NUCLEOTIDE SEQUENCE [LARGE SCALE GENOMIC DNA]</scope>
    <source>
        <strain evidence="4 5">S</strain>
    </source>
</reference>
<evidence type="ECO:0000313" key="5">
    <source>
        <dbReference type="Proteomes" id="UP000230423"/>
    </source>
</evidence>
<protein>
    <recommendedName>
        <fullName evidence="6">Flavin-containing monooxygenase</fullName>
    </recommendedName>
</protein>
<keyword evidence="2" id="KW-0274">FAD</keyword>
<keyword evidence="1" id="KW-0285">Flavoprotein</keyword>
<dbReference type="Proteomes" id="UP000230423">
    <property type="component" value="Unassembled WGS sequence"/>
</dbReference>